<dbReference type="FunFam" id="3.40.640.10:FF:000089">
    <property type="entry name" value="Aminotransferase, DegT/DnrJ/EryC1/StrS family"/>
    <property type="match status" value="1"/>
</dbReference>
<dbReference type="SUPFAM" id="SSF53383">
    <property type="entry name" value="PLP-dependent transferases"/>
    <property type="match status" value="1"/>
</dbReference>
<dbReference type="PIRSF" id="PIRSF000390">
    <property type="entry name" value="PLP_StrS"/>
    <property type="match status" value="1"/>
</dbReference>
<reference evidence="6 7" key="1">
    <citation type="submission" date="2016-10" db="EMBL/GenBank/DDBJ databases">
        <title>Description of Gloeomargarita lithophora gen. nov., sp. nov., a thylakoid-bearing basal-branching cyanobacterium with intracellular carbonates, and proposal for Gloeomargaritales ord. nov.</title>
        <authorList>
            <person name="Moreira D."/>
            <person name="Tavera R."/>
            <person name="Benzerara K."/>
            <person name="Skouri-Panet F."/>
            <person name="Couradeau E."/>
            <person name="Gerard E."/>
            <person name="Loussert C."/>
            <person name="Novelo E."/>
            <person name="Zivanovic Y."/>
            <person name="Lopez-Garcia P."/>
        </authorList>
    </citation>
    <scope>NUCLEOTIDE SEQUENCE [LARGE SCALE GENOMIC DNA]</scope>
    <source>
        <strain evidence="6 7">D10</strain>
    </source>
</reference>
<evidence type="ECO:0000313" key="6">
    <source>
        <dbReference type="EMBL" id="APB34837.1"/>
    </source>
</evidence>
<dbReference type="AlphaFoldDB" id="A0A1J0AFZ0"/>
<protein>
    <submittedName>
        <fullName evidence="6">DegT/DnrJ/EryC1/StrS aminotransferase</fullName>
    </submittedName>
</protein>
<dbReference type="InterPro" id="IPR015424">
    <property type="entry name" value="PyrdxlP-dep_Trfase"/>
</dbReference>
<dbReference type="GO" id="GO:0030170">
    <property type="term" value="F:pyridoxal phosphate binding"/>
    <property type="evidence" value="ECO:0007669"/>
    <property type="project" value="UniProtKB-ARBA"/>
</dbReference>
<sequence length="375" mass="40828">MMPVATAIPQFDLTRQYQQLQAVFTPITQAVLAGGGYIGGTAVAQFEQAFAEYVGVPHCISCNSGTDALYLALRALGITAGDEVITPAFSFIATAEAISLTGATPVFVDVEPDTFNLNLDQVVQRLTAKTKAVLPVHLFGRPVDMTALHQLAQARGLAIIEDCAQATGSHWQGQPVGTWGTLGCFSFYPTKNLGAMGDGGAVTTHDPQLAQRLREIKNHGQRERYNSVTVGINSRLDALQAAWLTAKLDYLPQWLSQRRALADNYQKLLANIPGLTLPQDCPGHSWNQYTITLQSNHINRDDLRPKLQQAGIGTAVYYPVPLPLQPVYEFLQYDKATIPQSFALSQRVLSLPLFPELTPAEQQQVAGTVRRMLGG</sequence>
<dbReference type="Gene3D" id="3.90.1150.10">
    <property type="entry name" value="Aspartate Aminotransferase, domain 1"/>
    <property type="match status" value="1"/>
</dbReference>
<gene>
    <name evidence="6" type="ORF">GlitD10_2500</name>
</gene>
<dbReference type="GO" id="GO:0008483">
    <property type="term" value="F:transaminase activity"/>
    <property type="evidence" value="ECO:0007669"/>
    <property type="project" value="UniProtKB-KW"/>
</dbReference>
<dbReference type="RefSeq" id="WP_071455220.1">
    <property type="nucleotide sequence ID" value="NZ_CP017675.1"/>
</dbReference>
<dbReference type="EMBL" id="CP017675">
    <property type="protein sequence ID" value="APB34837.1"/>
    <property type="molecule type" value="Genomic_DNA"/>
</dbReference>
<organism evidence="6 7">
    <name type="scientific">Gloeomargarita lithophora Alchichica-D10</name>
    <dbReference type="NCBI Taxonomy" id="1188229"/>
    <lineage>
        <taxon>Bacteria</taxon>
        <taxon>Bacillati</taxon>
        <taxon>Cyanobacteriota</taxon>
        <taxon>Cyanophyceae</taxon>
        <taxon>Gloeomargaritales</taxon>
        <taxon>Gloeomargaritaceae</taxon>
        <taxon>Gloeomargarita</taxon>
    </lineage>
</organism>
<dbReference type="PANTHER" id="PTHR30244">
    <property type="entry name" value="TRANSAMINASE"/>
    <property type="match status" value="1"/>
</dbReference>
<dbReference type="KEGG" id="glt:GlitD10_2500"/>
<dbReference type="InterPro" id="IPR015422">
    <property type="entry name" value="PyrdxlP-dep_Trfase_small"/>
</dbReference>
<dbReference type="Pfam" id="PF01041">
    <property type="entry name" value="DegT_DnrJ_EryC1"/>
    <property type="match status" value="1"/>
</dbReference>
<evidence type="ECO:0000313" key="7">
    <source>
        <dbReference type="Proteomes" id="UP000180235"/>
    </source>
</evidence>
<keyword evidence="1 4" id="KW-0663">Pyridoxal phosphate</keyword>
<dbReference type="STRING" id="1188229.GlitD10_2500"/>
<proteinExistence type="inferred from homology"/>
<dbReference type="OrthoDB" id="441150at2"/>
<feature type="active site" description="Proton acceptor" evidence="3">
    <location>
        <position position="191"/>
    </location>
</feature>
<dbReference type="InterPro" id="IPR015421">
    <property type="entry name" value="PyrdxlP-dep_Trfase_major"/>
</dbReference>
<name>A0A1J0AFZ0_9CYAN</name>
<comment type="similarity">
    <text evidence="2 5">Belongs to the DegT/DnrJ/EryC1 family.</text>
</comment>
<evidence type="ECO:0000256" key="5">
    <source>
        <dbReference type="RuleBase" id="RU004508"/>
    </source>
</evidence>
<evidence type="ECO:0000256" key="1">
    <source>
        <dbReference type="ARBA" id="ARBA00022898"/>
    </source>
</evidence>
<accession>A0A1J0AFZ0</accession>
<keyword evidence="7" id="KW-1185">Reference proteome</keyword>
<feature type="modified residue" description="N6-(pyridoxal phosphate)lysine" evidence="4">
    <location>
        <position position="191"/>
    </location>
</feature>
<dbReference type="InterPro" id="IPR000653">
    <property type="entry name" value="DegT/StrS_aminotransferase"/>
</dbReference>
<keyword evidence="6" id="KW-0808">Transferase</keyword>
<dbReference type="PANTHER" id="PTHR30244:SF36">
    <property type="entry name" value="3-OXO-GLUCOSE-6-PHOSPHATE:GLUTAMATE AMINOTRANSFERASE"/>
    <property type="match status" value="1"/>
</dbReference>
<keyword evidence="6" id="KW-0032">Aminotransferase</keyword>
<dbReference type="Proteomes" id="UP000180235">
    <property type="component" value="Chromosome"/>
</dbReference>
<evidence type="ECO:0000256" key="3">
    <source>
        <dbReference type="PIRSR" id="PIRSR000390-1"/>
    </source>
</evidence>
<dbReference type="Gene3D" id="3.40.640.10">
    <property type="entry name" value="Type I PLP-dependent aspartate aminotransferase-like (Major domain)"/>
    <property type="match status" value="1"/>
</dbReference>
<evidence type="ECO:0000256" key="2">
    <source>
        <dbReference type="ARBA" id="ARBA00037999"/>
    </source>
</evidence>
<evidence type="ECO:0000256" key="4">
    <source>
        <dbReference type="PIRSR" id="PIRSR000390-2"/>
    </source>
</evidence>
<dbReference type="CDD" id="cd00616">
    <property type="entry name" value="AHBA_syn"/>
    <property type="match status" value="1"/>
</dbReference>
<dbReference type="GO" id="GO:0000271">
    <property type="term" value="P:polysaccharide biosynthetic process"/>
    <property type="evidence" value="ECO:0007669"/>
    <property type="project" value="TreeGrafter"/>
</dbReference>